<dbReference type="InterPro" id="IPR002313">
    <property type="entry name" value="Lys-tRNA-ligase_II"/>
</dbReference>
<dbReference type="GO" id="GO:0000049">
    <property type="term" value="F:tRNA binding"/>
    <property type="evidence" value="ECO:0007669"/>
    <property type="project" value="TreeGrafter"/>
</dbReference>
<dbReference type="InterPro" id="IPR031553">
    <property type="entry name" value="tRNA-synt_2_TM"/>
</dbReference>
<dbReference type="Pfam" id="PF00152">
    <property type="entry name" value="tRNA-synt_2"/>
    <property type="match status" value="1"/>
</dbReference>
<keyword evidence="13" id="KW-0443">Lipid metabolism</keyword>
<comment type="caution">
    <text evidence="25">The sequence shown here is derived from an EMBL/GenBank/DDBJ whole genome shotgun (WGS) entry which is preliminary data.</text>
</comment>
<dbReference type="Pfam" id="PF16995">
    <property type="entry name" value="tRNA-synt_2_TM"/>
    <property type="match status" value="1"/>
</dbReference>
<evidence type="ECO:0000256" key="12">
    <source>
        <dbReference type="ARBA" id="ARBA00022989"/>
    </source>
</evidence>
<name>A0A3M2L9A2_9NOCA</name>
<dbReference type="InterPro" id="IPR044136">
    <property type="entry name" value="Lys-tRNA-ligase_II_N"/>
</dbReference>
<dbReference type="Gene3D" id="2.40.50.140">
    <property type="entry name" value="Nucleic acid-binding proteins"/>
    <property type="match status" value="1"/>
</dbReference>
<evidence type="ECO:0000256" key="3">
    <source>
        <dbReference type="ARBA" id="ARBA00009968"/>
    </source>
</evidence>
<comment type="cofactor">
    <cofactor evidence="21">
        <name>Mg(2+)</name>
        <dbReference type="ChEBI" id="CHEBI:18420"/>
    </cofactor>
    <text evidence="21">Binds 3 Mg(2+) ions per subunit.</text>
</comment>
<evidence type="ECO:0000256" key="21">
    <source>
        <dbReference type="HAMAP-Rule" id="MF_00252"/>
    </source>
</evidence>
<keyword evidence="21" id="KW-0648">Protein biosynthesis</keyword>
<dbReference type="NCBIfam" id="NF001756">
    <property type="entry name" value="PRK00484.1"/>
    <property type="match status" value="1"/>
</dbReference>
<keyword evidence="17" id="KW-0511">Multifunctional enzyme</keyword>
<evidence type="ECO:0000256" key="1">
    <source>
        <dbReference type="ARBA" id="ARBA00004651"/>
    </source>
</evidence>
<evidence type="ECO:0000256" key="4">
    <source>
        <dbReference type="ARBA" id="ARBA00022475"/>
    </source>
</evidence>
<keyword evidence="11 21" id="KW-0460">Magnesium</keyword>
<dbReference type="EMBL" id="RFFH01000002">
    <property type="protein sequence ID" value="RMI34147.1"/>
    <property type="molecule type" value="Genomic_DNA"/>
</dbReference>
<feature type="transmembrane region" description="Helical" evidence="23">
    <location>
        <begin position="120"/>
        <end position="138"/>
    </location>
</feature>
<dbReference type="SUPFAM" id="SSF55681">
    <property type="entry name" value="Class II aaRS and biotin synthetases"/>
    <property type="match status" value="1"/>
</dbReference>
<evidence type="ECO:0000313" key="25">
    <source>
        <dbReference type="EMBL" id="RMI34147.1"/>
    </source>
</evidence>
<comment type="catalytic activity">
    <reaction evidence="20 21">
        <text>tRNA(Lys) + L-lysine + ATP = L-lysyl-tRNA(Lys) + AMP + diphosphate</text>
        <dbReference type="Rhea" id="RHEA:20792"/>
        <dbReference type="Rhea" id="RHEA-COMP:9696"/>
        <dbReference type="Rhea" id="RHEA-COMP:9697"/>
        <dbReference type="ChEBI" id="CHEBI:30616"/>
        <dbReference type="ChEBI" id="CHEBI:32551"/>
        <dbReference type="ChEBI" id="CHEBI:33019"/>
        <dbReference type="ChEBI" id="CHEBI:78442"/>
        <dbReference type="ChEBI" id="CHEBI:78529"/>
        <dbReference type="ChEBI" id="CHEBI:456215"/>
        <dbReference type="EC" id="6.1.1.6"/>
    </reaction>
</comment>
<feature type="binding site" evidence="21">
    <location>
        <position position="1039"/>
    </location>
    <ligand>
        <name>Mg(2+)</name>
        <dbReference type="ChEBI" id="CHEBI:18420"/>
        <label>1</label>
    </ligand>
</feature>
<evidence type="ECO:0000256" key="18">
    <source>
        <dbReference type="ARBA" id="ARBA00024681"/>
    </source>
</evidence>
<sequence length="1128" mass="124131">MGYIFTSRTDTGNGGPVRDTGREGIHTGPVTSNREPVRATATVPHRARGRFAEVPHLAGIVLATFSVLAALWSISPGLRFITRVPREYIDSYYFDAPDTSLVWALVVGLLAGAIASRKRVAWWLLVVYLTMFTVANAIDLTDERNPNVVIALVVHVVVLGLLIAAWPEFHTQVRRGAGWTALATLVGGVVAGTLIGWGIIELVPGTLPPGIERLLWALSRVTSPVLVGSDTFDGRPPHVVNLLLGFFGFAALVAAAVVLFRSQRSENALTGLDESALRGLLARSDVDDSLGYFATRRDKAVVFAPNGKAAVTYRVELGVCLASGDPIGTKEAWPQAVDAWLRLADAYGWAPAVMGASEAGATVYKRAGLSALRLGDEAIIDTRTFSLAGPEMKQVRQATNRLRKQGFTVRVRRHHEVDAEEMAAVIHRADTWRDTETERGFSMALGRLGDPLDGDCLLVEAVDCDGRVWGELSLVPWGRTGVSLDLMRRDPKGPNGIMELMISQLALDSEQYGITKVSLNFAVFRAVFEEGGRIGAGPVLRLWRGTLMFFSRWWQLEALYRSNVKYQPQWVPRFSLFEDRRNLLRVAIASALAEGFLPRFGKEPDPLRHTGIHSAVPPTMHGLHADGSPPELEPEELEPYSARRPEQVRVRMDKVERLAAAGIDAYPVAYPPTHTVAAACRAPVGTTVRVCGRLLRIRDYGGVIFAELRDWSGDIQLLIDRERVGGGRSDEFTSDFDLGDLIEVSGRIGSSRRGQLSLLAQDWRMIGKCLHPLPDKWRGLADPEARVRRRYLDMAINPDTREVLAKRSAVVRSLRDTLTGWGFLEVETPVLQQVHGGANATPFATHINAYDLDLYLRIAPELYLKRLCVGGLEKVFELGRVFRNEGVDYSHNPEFTILEAYEAHSDYLRMMSATQQLIQDAAVAANGKCVALRPGPDGTMVEVDISGDWPVKSVHGAVSEALDTMITPQTGVEELRALCEKAEVPCQPGWDAGQIVLEMYEHLVEDRTELPTFYIDFPTSVSPLTRAHRSIDGVAERWDLVAWGVELGTAYSELTNPIEQRRRLTEQSMLAAGGDPDAMELDEDFLHALEFAMPPTGGLGIGVDRVVMLITGRSIRETLPFPLVKPRS</sequence>
<dbReference type="InterPro" id="IPR045864">
    <property type="entry name" value="aa-tRNA-synth_II/BPL/LPL"/>
</dbReference>
<dbReference type="PROSITE" id="PS50862">
    <property type="entry name" value="AA_TRNA_LIGASE_II"/>
    <property type="match status" value="1"/>
</dbReference>
<accession>A0A3M2L9A2</accession>
<evidence type="ECO:0000256" key="20">
    <source>
        <dbReference type="ARBA" id="ARBA00048573"/>
    </source>
</evidence>
<feature type="binding site" evidence="21">
    <location>
        <position position="1046"/>
    </location>
    <ligand>
        <name>Mg(2+)</name>
        <dbReference type="ChEBI" id="CHEBI:18420"/>
        <label>1</label>
    </ligand>
</feature>
<dbReference type="GO" id="GO:0006629">
    <property type="term" value="P:lipid metabolic process"/>
    <property type="evidence" value="ECO:0007669"/>
    <property type="project" value="UniProtKB-KW"/>
</dbReference>
<evidence type="ECO:0000256" key="6">
    <source>
        <dbReference type="ARBA" id="ARBA00022679"/>
    </source>
</evidence>
<dbReference type="InterPro" id="IPR004365">
    <property type="entry name" value="NA-bd_OB_tRNA"/>
</dbReference>
<dbReference type="Gene3D" id="3.30.930.10">
    <property type="entry name" value="Bira Bifunctional Protein, Domain 2"/>
    <property type="match status" value="1"/>
</dbReference>
<dbReference type="GO" id="GO:0004824">
    <property type="term" value="F:lysine-tRNA ligase activity"/>
    <property type="evidence" value="ECO:0007669"/>
    <property type="project" value="UniProtKB-UniRule"/>
</dbReference>
<keyword evidence="6" id="KW-0808">Transferase</keyword>
<dbReference type="EC" id="6.1.1.6" evidence="21"/>
<comment type="subcellular location">
    <subcellularLocation>
        <location evidence="1">Cell membrane</location>
        <topology evidence="1">Multi-pass membrane protein</topology>
    </subcellularLocation>
    <subcellularLocation>
        <location evidence="21">Cytoplasm</location>
    </subcellularLocation>
</comment>
<comment type="similarity">
    <text evidence="2">In the N-terminal section; belongs to the LPG synthetase family.</text>
</comment>
<dbReference type="InterPro" id="IPR006195">
    <property type="entry name" value="aa-tRNA-synth_II"/>
</dbReference>
<evidence type="ECO:0000256" key="16">
    <source>
        <dbReference type="ARBA" id="ARBA00023251"/>
    </source>
</evidence>
<keyword evidence="16" id="KW-0046">Antibiotic resistance</keyword>
<evidence type="ECO:0000256" key="7">
    <source>
        <dbReference type="ARBA" id="ARBA00022692"/>
    </source>
</evidence>
<evidence type="ECO:0000313" key="26">
    <source>
        <dbReference type="Proteomes" id="UP000279275"/>
    </source>
</evidence>
<evidence type="ECO:0000256" key="23">
    <source>
        <dbReference type="SAM" id="Phobius"/>
    </source>
</evidence>
<evidence type="ECO:0000256" key="13">
    <source>
        <dbReference type="ARBA" id="ARBA00023098"/>
    </source>
</evidence>
<keyword evidence="10 21" id="KW-0067">ATP-binding</keyword>
<dbReference type="PANTHER" id="PTHR42918">
    <property type="entry name" value="LYSYL-TRNA SYNTHETASE"/>
    <property type="match status" value="1"/>
</dbReference>
<dbReference type="GO" id="GO:0000287">
    <property type="term" value="F:magnesium ion binding"/>
    <property type="evidence" value="ECO:0007669"/>
    <property type="project" value="UniProtKB-UniRule"/>
</dbReference>
<comment type="function">
    <text evidence="18">Catalyzes the production of L-lysyl-tRNA(Lys)transfer and the transfer of a lysyl group from L-lysyl-tRNA(Lys) to membrane-bound phosphatidylglycerol (PG), which produces lysylphosphatidylglycerol (LPG), one of the components of the bacterial membrane with a positive net charge. LPG synthesis contributes to the resistance to cationic antimicrobial peptides (CAMPs) and likely protects M.tuberculosis against the CAMPs produced by competiting microorganisms (bacteriocins). In fact, the modification of anionic phosphatidylglycerol with positively charged L-lysine results in repulsion of the peptides.</text>
</comment>
<feature type="transmembrane region" description="Helical" evidence="23">
    <location>
        <begin position="179"/>
        <end position="200"/>
    </location>
</feature>
<feature type="transmembrane region" description="Helical" evidence="23">
    <location>
        <begin position="92"/>
        <end position="113"/>
    </location>
</feature>
<dbReference type="NCBIfam" id="NF002821">
    <property type="entry name" value="PRK02983.1"/>
    <property type="match status" value="1"/>
</dbReference>
<keyword evidence="15 21" id="KW-0030">Aminoacyl-tRNA synthetase</keyword>
<dbReference type="GO" id="GO:0005829">
    <property type="term" value="C:cytosol"/>
    <property type="evidence" value="ECO:0007669"/>
    <property type="project" value="TreeGrafter"/>
</dbReference>
<feature type="region of interest" description="Disordered" evidence="22">
    <location>
        <begin position="1"/>
        <end position="39"/>
    </location>
</feature>
<comment type="subunit">
    <text evidence="21">Homodimer.</text>
</comment>
<comment type="similarity">
    <text evidence="3">In the C-terminal section; belongs to the class-II aminoacyl-tRNA synthetase family.</text>
</comment>
<evidence type="ECO:0000259" key="24">
    <source>
        <dbReference type="PROSITE" id="PS50862"/>
    </source>
</evidence>
<feature type="transmembrane region" description="Helical" evidence="23">
    <location>
        <begin position="54"/>
        <end position="72"/>
    </location>
</feature>
<dbReference type="AlphaFoldDB" id="A0A3M2L9A2"/>
<dbReference type="GO" id="GO:0005524">
    <property type="term" value="F:ATP binding"/>
    <property type="evidence" value="ECO:0007669"/>
    <property type="project" value="UniProtKB-UniRule"/>
</dbReference>
<evidence type="ECO:0000256" key="10">
    <source>
        <dbReference type="ARBA" id="ARBA00022840"/>
    </source>
</evidence>
<dbReference type="PANTHER" id="PTHR42918:SF15">
    <property type="entry name" value="LYSINE--TRNA LIGASE, CHLOROPLASTIC_MITOCHONDRIAL"/>
    <property type="match status" value="1"/>
</dbReference>
<dbReference type="InterPro" id="IPR024320">
    <property type="entry name" value="LPG_synthase_C"/>
</dbReference>
<dbReference type="Proteomes" id="UP000279275">
    <property type="component" value="Unassembled WGS sequence"/>
</dbReference>
<evidence type="ECO:0000256" key="9">
    <source>
        <dbReference type="ARBA" id="ARBA00022741"/>
    </source>
</evidence>
<keyword evidence="12 23" id="KW-1133">Transmembrane helix</keyword>
<dbReference type="PRINTS" id="PR00982">
    <property type="entry name" value="TRNASYNTHLYS"/>
</dbReference>
<dbReference type="Pfam" id="PF01336">
    <property type="entry name" value="tRNA_anti-codon"/>
    <property type="match status" value="1"/>
</dbReference>
<feature type="transmembrane region" description="Helical" evidence="23">
    <location>
        <begin position="239"/>
        <end position="260"/>
    </location>
</feature>
<keyword evidence="7 23" id="KW-0812">Transmembrane</keyword>
<keyword evidence="9 21" id="KW-0547">Nucleotide-binding</keyword>
<evidence type="ECO:0000256" key="14">
    <source>
        <dbReference type="ARBA" id="ARBA00023136"/>
    </source>
</evidence>
<feature type="binding site" evidence="21">
    <location>
        <position position="1046"/>
    </location>
    <ligand>
        <name>Mg(2+)</name>
        <dbReference type="ChEBI" id="CHEBI:18420"/>
        <label>2</label>
    </ligand>
</feature>
<dbReference type="SUPFAM" id="SSF50249">
    <property type="entry name" value="Nucleic acid-binding proteins"/>
    <property type="match status" value="1"/>
</dbReference>
<feature type="compositionally biased region" description="Polar residues" evidence="22">
    <location>
        <begin position="1"/>
        <end position="11"/>
    </location>
</feature>
<dbReference type="GO" id="GO:0046677">
    <property type="term" value="P:response to antibiotic"/>
    <property type="evidence" value="ECO:0007669"/>
    <property type="project" value="UniProtKB-KW"/>
</dbReference>
<dbReference type="Pfam" id="PF09924">
    <property type="entry name" value="LPG_synthase_C"/>
    <property type="match status" value="1"/>
</dbReference>
<dbReference type="CDD" id="cd04322">
    <property type="entry name" value="LysRS_N"/>
    <property type="match status" value="1"/>
</dbReference>
<proteinExistence type="inferred from homology"/>
<evidence type="ECO:0000256" key="22">
    <source>
        <dbReference type="SAM" id="MobiDB-lite"/>
    </source>
</evidence>
<keyword evidence="21" id="KW-0963">Cytoplasm</keyword>
<evidence type="ECO:0000256" key="17">
    <source>
        <dbReference type="ARBA" id="ARBA00023268"/>
    </source>
</evidence>
<dbReference type="GO" id="GO:0006430">
    <property type="term" value="P:lysyl-tRNA aminoacylation"/>
    <property type="evidence" value="ECO:0007669"/>
    <property type="project" value="UniProtKB-UniRule"/>
</dbReference>
<dbReference type="HAMAP" id="MF_00252">
    <property type="entry name" value="Lys_tRNA_synth_class2"/>
    <property type="match status" value="1"/>
</dbReference>
<comment type="catalytic activity">
    <reaction evidence="19">
        <text>L-lysyl-tRNA(Lys) + a 1,2-diacyl-sn-glycero-3-phospho-(1'-sn-glycerol) = a 1,2-diacyl-sn-glycero-3-phospho-1'-(3'-O-L-lysyl)-sn-glycerol + tRNA(Lys)</text>
        <dbReference type="Rhea" id="RHEA:10668"/>
        <dbReference type="Rhea" id="RHEA-COMP:9696"/>
        <dbReference type="Rhea" id="RHEA-COMP:9697"/>
        <dbReference type="ChEBI" id="CHEBI:64716"/>
        <dbReference type="ChEBI" id="CHEBI:75792"/>
        <dbReference type="ChEBI" id="CHEBI:78442"/>
        <dbReference type="ChEBI" id="CHEBI:78529"/>
        <dbReference type="EC" id="2.3.2.3"/>
    </reaction>
</comment>
<keyword evidence="4" id="KW-1003">Cell membrane</keyword>
<organism evidence="25 26">
    <name type="scientific">Nocardia stercoris</name>
    <dbReference type="NCBI Taxonomy" id="2483361"/>
    <lineage>
        <taxon>Bacteria</taxon>
        <taxon>Bacillati</taxon>
        <taxon>Actinomycetota</taxon>
        <taxon>Actinomycetes</taxon>
        <taxon>Mycobacteriales</taxon>
        <taxon>Nocardiaceae</taxon>
        <taxon>Nocardia</taxon>
    </lineage>
</organism>
<evidence type="ECO:0000256" key="15">
    <source>
        <dbReference type="ARBA" id="ARBA00023146"/>
    </source>
</evidence>
<protein>
    <recommendedName>
        <fullName evidence="21">Lysine--tRNA ligase</fullName>
        <ecNumber evidence="21">6.1.1.6</ecNumber>
    </recommendedName>
    <alternativeName>
        <fullName evidence="21">Lysyl-tRNA synthetase</fullName>
        <shortName evidence="21">LysRS</shortName>
    </alternativeName>
</protein>
<evidence type="ECO:0000256" key="5">
    <source>
        <dbReference type="ARBA" id="ARBA00022598"/>
    </source>
</evidence>
<dbReference type="GO" id="GO:0050071">
    <property type="term" value="F:phosphatidylglycerol lysyltransferase activity"/>
    <property type="evidence" value="ECO:0007669"/>
    <property type="project" value="UniProtKB-EC"/>
</dbReference>
<feature type="transmembrane region" description="Helical" evidence="23">
    <location>
        <begin position="150"/>
        <end position="167"/>
    </location>
</feature>
<keyword evidence="26" id="KW-1185">Reference proteome</keyword>
<evidence type="ECO:0000256" key="2">
    <source>
        <dbReference type="ARBA" id="ARBA00005270"/>
    </source>
</evidence>
<dbReference type="InterPro" id="IPR004364">
    <property type="entry name" value="Aa-tRNA-synt_II"/>
</dbReference>
<evidence type="ECO:0000256" key="19">
    <source>
        <dbReference type="ARBA" id="ARBA00047540"/>
    </source>
</evidence>
<reference evidence="25 26" key="1">
    <citation type="submission" date="2018-10" db="EMBL/GenBank/DDBJ databases">
        <title>Isolation from cow dung.</title>
        <authorList>
            <person name="Ling L."/>
        </authorList>
    </citation>
    <scope>NUCLEOTIDE SEQUENCE [LARGE SCALE GENOMIC DNA]</scope>
    <source>
        <strain evidence="25 26">NEAU-LL90</strain>
    </source>
</reference>
<keyword evidence="8 21" id="KW-0479">Metal-binding</keyword>
<evidence type="ECO:0000256" key="8">
    <source>
        <dbReference type="ARBA" id="ARBA00022723"/>
    </source>
</evidence>
<dbReference type="GO" id="GO:0005886">
    <property type="term" value="C:plasma membrane"/>
    <property type="evidence" value="ECO:0007669"/>
    <property type="project" value="UniProtKB-SubCell"/>
</dbReference>
<dbReference type="OrthoDB" id="9801152at2"/>
<comment type="similarity">
    <text evidence="21">Belongs to the class-II aminoacyl-tRNA synthetase family.</text>
</comment>
<keyword evidence="14 23" id="KW-0472">Membrane</keyword>
<feature type="domain" description="Aminoacyl-transfer RNA synthetases class-II family profile" evidence="24">
    <location>
        <begin position="807"/>
        <end position="1120"/>
    </location>
</feature>
<dbReference type="InterPro" id="IPR012340">
    <property type="entry name" value="NA-bd_OB-fold"/>
</dbReference>
<keyword evidence="5 21" id="KW-0436">Ligase</keyword>
<evidence type="ECO:0000256" key="11">
    <source>
        <dbReference type="ARBA" id="ARBA00022842"/>
    </source>
</evidence>
<dbReference type="InterPro" id="IPR018149">
    <property type="entry name" value="Lys-tRNA-synth_II_C"/>
</dbReference>
<dbReference type="NCBIfam" id="TIGR00499">
    <property type="entry name" value="lysS_bact"/>
    <property type="match status" value="1"/>
</dbReference>
<gene>
    <name evidence="25" type="primary">lysX</name>
    <name evidence="21" type="synonym">lysS</name>
    <name evidence="25" type="ORF">EBN03_06915</name>
</gene>